<keyword evidence="3" id="KW-0813">Transport</keyword>
<feature type="chain" id="PRO_5037021375" evidence="4">
    <location>
        <begin position="27"/>
        <end position="438"/>
    </location>
</feature>
<organism evidence="6 7">
    <name type="scientific">Thalassobaculum fulvum</name>
    <dbReference type="NCBI Taxonomy" id="1633335"/>
    <lineage>
        <taxon>Bacteria</taxon>
        <taxon>Pseudomonadati</taxon>
        <taxon>Pseudomonadota</taxon>
        <taxon>Alphaproteobacteria</taxon>
        <taxon>Rhodospirillales</taxon>
        <taxon>Thalassobaculaceae</taxon>
        <taxon>Thalassobaculum</taxon>
    </lineage>
</organism>
<reference evidence="6" key="1">
    <citation type="journal article" date="2014" name="Int. J. Syst. Evol. Microbiol.">
        <title>Complete genome sequence of Corynebacterium casei LMG S-19264T (=DSM 44701T), isolated from a smear-ripened cheese.</title>
        <authorList>
            <consortium name="US DOE Joint Genome Institute (JGI-PGF)"/>
            <person name="Walter F."/>
            <person name="Albersmeier A."/>
            <person name="Kalinowski J."/>
            <person name="Ruckert C."/>
        </authorList>
    </citation>
    <scope>NUCLEOTIDE SEQUENCE</scope>
    <source>
        <strain evidence="6">KCTC 42651</strain>
    </source>
</reference>
<dbReference type="InterPro" id="IPR028081">
    <property type="entry name" value="Leu-bd"/>
</dbReference>
<dbReference type="SUPFAM" id="SSF53822">
    <property type="entry name" value="Periplasmic binding protein-like I"/>
    <property type="match status" value="1"/>
</dbReference>
<evidence type="ECO:0000313" key="7">
    <source>
        <dbReference type="Proteomes" id="UP000630353"/>
    </source>
</evidence>
<feature type="domain" description="Leucine-binding protein" evidence="5">
    <location>
        <begin position="29"/>
        <end position="397"/>
    </location>
</feature>
<dbReference type="Pfam" id="PF13458">
    <property type="entry name" value="Peripla_BP_6"/>
    <property type="match status" value="1"/>
</dbReference>
<keyword evidence="7" id="KW-1185">Reference proteome</keyword>
<comment type="similarity">
    <text evidence="1">Belongs to the leucine-binding protein family.</text>
</comment>
<reference evidence="6" key="2">
    <citation type="submission" date="2020-09" db="EMBL/GenBank/DDBJ databases">
        <authorList>
            <person name="Sun Q."/>
            <person name="Kim S."/>
        </authorList>
    </citation>
    <scope>NUCLEOTIDE SEQUENCE</scope>
    <source>
        <strain evidence="6">KCTC 42651</strain>
    </source>
</reference>
<evidence type="ECO:0000313" key="6">
    <source>
        <dbReference type="EMBL" id="GHD43056.1"/>
    </source>
</evidence>
<accession>A0A919CN45</accession>
<evidence type="ECO:0000256" key="2">
    <source>
        <dbReference type="ARBA" id="ARBA00022729"/>
    </source>
</evidence>
<protein>
    <submittedName>
        <fullName evidence="6">ABC transporter permease</fullName>
    </submittedName>
</protein>
<gene>
    <name evidence="6" type="ORF">GCM10017083_08710</name>
</gene>
<comment type="caution">
    <text evidence="6">The sequence shown here is derived from an EMBL/GenBank/DDBJ whole genome shotgun (WGS) entry which is preliminary data.</text>
</comment>
<dbReference type="Gene3D" id="3.40.50.2300">
    <property type="match status" value="2"/>
</dbReference>
<keyword evidence="3" id="KW-0029">Amino-acid transport</keyword>
<evidence type="ECO:0000259" key="5">
    <source>
        <dbReference type="Pfam" id="PF13458"/>
    </source>
</evidence>
<dbReference type="RefSeq" id="WP_189987711.1">
    <property type="nucleotide sequence ID" value="NZ_BMZS01000002.1"/>
</dbReference>
<feature type="signal peptide" evidence="4">
    <location>
        <begin position="1"/>
        <end position="26"/>
    </location>
</feature>
<dbReference type="Proteomes" id="UP000630353">
    <property type="component" value="Unassembled WGS sequence"/>
</dbReference>
<proteinExistence type="inferred from homology"/>
<dbReference type="PANTHER" id="PTHR30483">
    <property type="entry name" value="LEUCINE-SPECIFIC-BINDING PROTEIN"/>
    <property type="match status" value="1"/>
</dbReference>
<keyword evidence="2 4" id="KW-0732">Signal</keyword>
<evidence type="ECO:0000256" key="4">
    <source>
        <dbReference type="SAM" id="SignalP"/>
    </source>
</evidence>
<dbReference type="AlphaFoldDB" id="A0A919CN45"/>
<name>A0A919CN45_9PROT</name>
<evidence type="ECO:0000256" key="1">
    <source>
        <dbReference type="ARBA" id="ARBA00010062"/>
    </source>
</evidence>
<dbReference type="InterPro" id="IPR028082">
    <property type="entry name" value="Peripla_BP_I"/>
</dbReference>
<dbReference type="InterPro" id="IPR051010">
    <property type="entry name" value="BCAA_transport"/>
</dbReference>
<evidence type="ECO:0000256" key="3">
    <source>
        <dbReference type="ARBA" id="ARBA00022970"/>
    </source>
</evidence>
<dbReference type="PANTHER" id="PTHR30483:SF38">
    <property type="entry name" value="BLR7848 PROTEIN"/>
    <property type="match status" value="1"/>
</dbReference>
<dbReference type="CDD" id="cd06334">
    <property type="entry name" value="PBP1_ABC_ligand_binding-like"/>
    <property type="match status" value="1"/>
</dbReference>
<dbReference type="GO" id="GO:0006865">
    <property type="term" value="P:amino acid transport"/>
    <property type="evidence" value="ECO:0007669"/>
    <property type="project" value="UniProtKB-KW"/>
</dbReference>
<sequence length="438" mass="47500">MSIRSLTLALAGAAIGLAGLAGAASAADQIYIPNLVYKTGPYGPSGTPVAHGVADYLAMINMRDGGVNGVPILYEECETGYKTDRGVECYDRVKNQNGGAVVINPWSTGITYALIEKATADKIPILSLGYGRTSAADGRVFPYVFNFPSTYWNQATAIFKYIADQEGGFDKLKGKNFGFVYLDHPYGKEPIPTLDILAEKYGFTYDKYPVPPASMTEQKSIWLQIRRSKPAYVIMWGWGAMNATAITEASNVKYPMDHFIGNWWAAAEPDVVPVGEAAKGYKGATFNGVGTDFAVYKDINALYDAGKGTWSKDQIGGVLYSRGLVTGAYMVEAIKVAQAKFGNRAITGEEMQYGLENLDLDAAKIAKLGLTGLMPPVKVTCDNHEGQNPAILIQQWNGKAWEIKSDWIAADTALVRPLIEQDAAQYAKENNITPRSCS</sequence>
<dbReference type="EMBL" id="BMZS01000002">
    <property type="protein sequence ID" value="GHD43056.1"/>
    <property type="molecule type" value="Genomic_DNA"/>
</dbReference>